<reference evidence="1" key="1">
    <citation type="submission" date="2019-08" db="EMBL/GenBank/DDBJ databases">
        <authorList>
            <person name="Kucharzyk K."/>
            <person name="Murdoch R.W."/>
            <person name="Higgins S."/>
            <person name="Loffler F."/>
        </authorList>
    </citation>
    <scope>NUCLEOTIDE SEQUENCE</scope>
</reference>
<dbReference type="AlphaFoldDB" id="A0A645CP41"/>
<dbReference type="EMBL" id="VSSQ01028800">
    <property type="protein sequence ID" value="MPM78668.1"/>
    <property type="molecule type" value="Genomic_DNA"/>
</dbReference>
<accession>A0A645CP41</accession>
<sequence>MDGLFDVGVNAPPQLHGVDDGGKVIIRQDHIRGALGHVCARDAHGAADVGHLQGGRVVDAVAGHGDDLARLLPGLDDAHLVLGGHPRENGKLFNVLLQHLLGHKV</sequence>
<proteinExistence type="predicted"/>
<gene>
    <name evidence="1" type="ORF">SDC9_125679</name>
</gene>
<protein>
    <submittedName>
        <fullName evidence="1">Uncharacterized protein</fullName>
    </submittedName>
</protein>
<comment type="caution">
    <text evidence="1">The sequence shown here is derived from an EMBL/GenBank/DDBJ whole genome shotgun (WGS) entry which is preliminary data.</text>
</comment>
<evidence type="ECO:0000313" key="1">
    <source>
        <dbReference type="EMBL" id="MPM78668.1"/>
    </source>
</evidence>
<name>A0A645CP41_9ZZZZ</name>
<organism evidence="1">
    <name type="scientific">bioreactor metagenome</name>
    <dbReference type="NCBI Taxonomy" id="1076179"/>
    <lineage>
        <taxon>unclassified sequences</taxon>
        <taxon>metagenomes</taxon>
        <taxon>ecological metagenomes</taxon>
    </lineage>
</organism>